<evidence type="ECO:0000256" key="1">
    <source>
        <dbReference type="SAM" id="MobiDB-lite"/>
    </source>
</evidence>
<dbReference type="AlphaFoldDB" id="A0A285D6F7"/>
<feature type="compositionally biased region" description="Low complexity" evidence="1">
    <location>
        <begin position="7"/>
        <end position="20"/>
    </location>
</feature>
<dbReference type="Proteomes" id="UP000219546">
    <property type="component" value="Unassembled WGS sequence"/>
</dbReference>
<feature type="compositionally biased region" description="Polar residues" evidence="1">
    <location>
        <begin position="48"/>
        <end position="57"/>
    </location>
</feature>
<sequence length="57" mass="6248">MTKRNNRNGSQNQSSPSNSGKLDTEFGQEAVSGDNSKGKHYNSKRGSKSQLKNPNNH</sequence>
<evidence type="ECO:0000313" key="3">
    <source>
        <dbReference type="Proteomes" id="UP000219546"/>
    </source>
</evidence>
<dbReference type="OrthoDB" id="2692000at2"/>
<feature type="region of interest" description="Disordered" evidence="1">
    <location>
        <begin position="1"/>
        <end position="57"/>
    </location>
</feature>
<organism evidence="2 3">
    <name type="scientific">Bacillus oleivorans</name>
    <dbReference type="NCBI Taxonomy" id="1448271"/>
    <lineage>
        <taxon>Bacteria</taxon>
        <taxon>Bacillati</taxon>
        <taxon>Bacillota</taxon>
        <taxon>Bacilli</taxon>
        <taxon>Bacillales</taxon>
        <taxon>Bacillaceae</taxon>
        <taxon>Bacillus</taxon>
    </lineage>
</organism>
<dbReference type="EMBL" id="OAOP01000012">
    <property type="protein sequence ID" value="SNX75392.1"/>
    <property type="molecule type" value="Genomic_DNA"/>
</dbReference>
<protein>
    <recommendedName>
        <fullName evidence="4">Imidazoleglycerol-phosphate dehydratase</fullName>
    </recommendedName>
</protein>
<name>A0A285D6F7_9BACI</name>
<reference evidence="2 3" key="1">
    <citation type="submission" date="2017-08" db="EMBL/GenBank/DDBJ databases">
        <authorList>
            <person name="de Groot N.N."/>
        </authorList>
    </citation>
    <scope>NUCLEOTIDE SEQUENCE [LARGE SCALE GENOMIC DNA]</scope>
    <source>
        <strain evidence="2 3">JC228</strain>
    </source>
</reference>
<keyword evidence="3" id="KW-1185">Reference proteome</keyword>
<dbReference type="RefSeq" id="WP_097160466.1">
    <property type="nucleotide sequence ID" value="NZ_JBEPMQ010000015.1"/>
</dbReference>
<evidence type="ECO:0000313" key="2">
    <source>
        <dbReference type="EMBL" id="SNX75392.1"/>
    </source>
</evidence>
<evidence type="ECO:0008006" key="4">
    <source>
        <dbReference type="Google" id="ProtNLM"/>
    </source>
</evidence>
<gene>
    <name evidence="2" type="ORF">SAMN05877753_11235</name>
</gene>
<accession>A0A285D6F7</accession>
<proteinExistence type="predicted"/>
<feature type="compositionally biased region" description="Basic residues" evidence="1">
    <location>
        <begin position="38"/>
        <end position="47"/>
    </location>
</feature>